<evidence type="ECO:0000259" key="7">
    <source>
        <dbReference type="Pfam" id="PF02911"/>
    </source>
</evidence>
<feature type="domain" description="Formyl transferase N-terminal" evidence="6">
    <location>
        <begin position="1"/>
        <end position="180"/>
    </location>
</feature>
<evidence type="ECO:0000313" key="9">
    <source>
        <dbReference type="Proteomes" id="UP000441455"/>
    </source>
</evidence>
<dbReference type="InterPro" id="IPR036477">
    <property type="entry name" value="Formyl_transf_N_sf"/>
</dbReference>
<evidence type="ECO:0000256" key="2">
    <source>
        <dbReference type="ARBA" id="ARBA00012261"/>
    </source>
</evidence>
<evidence type="ECO:0000259" key="6">
    <source>
        <dbReference type="Pfam" id="PF00551"/>
    </source>
</evidence>
<dbReference type="SUPFAM" id="SSF53328">
    <property type="entry name" value="Formyltransferase"/>
    <property type="match status" value="1"/>
</dbReference>
<dbReference type="Pfam" id="PF00551">
    <property type="entry name" value="Formyl_trans_N"/>
    <property type="match status" value="1"/>
</dbReference>
<dbReference type="HAMAP" id="MF_00182">
    <property type="entry name" value="Formyl_trans"/>
    <property type="match status" value="1"/>
</dbReference>
<dbReference type="RefSeq" id="WP_154487682.1">
    <property type="nucleotide sequence ID" value="NZ_VULN01000002.1"/>
</dbReference>
<evidence type="ECO:0000256" key="4">
    <source>
        <dbReference type="ARBA" id="ARBA00022917"/>
    </source>
</evidence>
<dbReference type="Proteomes" id="UP000441455">
    <property type="component" value="Unassembled WGS sequence"/>
</dbReference>
<dbReference type="CDD" id="cd08646">
    <property type="entry name" value="FMT_core_Met-tRNA-FMT_N"/>
    <property type="match status" value="1"/>
</dbReference>
<gene>
    <name evidence="5" type="primary">fmt</name>
    <name evidence="8" type="ORF">FX155_02205</name>
</gene>
<dbReference type="PANTHER" id="PTHR11138:SF5">
    <property type="entry name" value="METHIONYL-TRNA FORMYLTRANSFERASE, MITOCHONDRIAL"/>
    <property type="match status" value="1"/>
</dbReference>
<dbReference type="InterPro" id="IPR041711">
    <property type="entry name" value="Met-tRNA-FMT_N"/>
</dbReference>
<comment type="similarity">
    <text evidence="1 5">Belongs to the Fmt family.</text>
</comment>
<reference evidence="8 9" key="1">
    <citation type="submission" date="2019-08" db="EMBL/GenBank/DDBJ databases">
        <title>In-depth cultivation of the pig gut microbiome towards novel bacterial diversity and tailored functional studies.</title>
        <authorList>
            <person name="Wylensek D."/>
            <person name="Hitch T.C.A."/>
            <person name="Clavel T."/>
        </authorList>
    </citation>
    <scope>NUCLEOTIDE SEQUENCE [LARGE SCALE GENOMIC DNA]</scope>
    <source>
        <strain evidence="8 9">WCA-389-WT-5B</strain>
    </source>
</reference>
<dbReference type="Pfam" id="PF02911">
    <property type="entry name" value="Formyl_trans_C"/>
    <property type="match status" value="1"/>
</dbReference>
<protein>
    <recommendedName>
        <fullName evidence="2 5">Methionyl-tRNA formyltransferase</fullName>
        <ecNumber evidence="2 5">2.1.2.9</ecNumber>
    </recommendedName>
</protein>
<dbReference type="PANTHER" id="PTHR11138">
    <property type="entry name" value="METHIONYL-TRNA FORMYLTRANSFERASE"/>
    <property type="match status" value="1"/>
</dbReference>
<proteinExistence type="inferred from homology"/>
<evidence type="ECO:0000313" key="8">
    <source>
        <dbReference type="EMBL" id="MSS81432.1"/>
    </source>
</evidence>
<accession>A0A6N7VYY6</accession>
<comment type="catalytic activity">
    <reaction evidence="5">
        <text>L-methionyl-tRNA(fMet) + (6R)-10-formyltetrahydrofolate = N-formyl-L-methionyl-tRNA(fMet) + (6S)-5,6,7,8-tetrahydrofolate + H(+)</text>
        <dbReference type="Rhea" id="RHEA:24380"/>
        <dbReference type="Rhea" id="RHEA-COMP:9952"/>
        <dbReference type="Rhea" id="RHEA-COMP:9953"/>
        <dbReference type="ChEBI" id="CHEBI:15378"/>
        <dbReference type="ChEBI" id="CHEBI:57453"/>
        <dbReference type="ChEBI" id="CHEBI:78530"/>
        <dbReference type="ChEBI" id="CHEBI:78844"/>
        <dbReference type="ChEBI" id="CHEBI:195366"/>
        <dbReference type="EC" id="2.1.2.9"/>
    </reaction>
</comment>
<dbReference type="OrthoDB" id="9802815at2"/>
<dbReference type="InterPro" id="IPR044135">
    <property type="entry name" value="Met-tRNA-FMT_C"/>
</dbReference>
<name>A0A6N7VYY6_ACIFE</name>
<dbReference type="Gene3D" id="3.40.50.12230">
    <property type="match status" value="1"/>
</dbReference>
<dbReference type="CDD" id="cd08704">
    <property type="entry name" value="Met_tRNA_FMT_C"/>
    <property type="match status" value="1"/>
</dbReference>
<dbReference type="NCBIfam" id="TIGR00460">
    <property type="entry name" value="fmt"/>
    <property type="match status" value="1"/>
</dbReference>
<evidence type="ECO:0000256" key="1">
    <source>
        <dbReference type="ARBA" id="ARBA00010699"/>
    </source>
</evidence>
<dbReference type="EC" id="2.1.2.9" evidence="2 5"/>
<comment type="function">
    <text evidence="5">Attaches a formyl group to the free amino group of methionyl-tRNA(fMet). The formyl group appears to play a dual role in the initiator identity of N-formylmethionyl-tRNA by promoting its recognition by IF2 and preventing the misappropriation of this tRNA by the elongation apparatus.</text>
</comment>
<dbReference type="AlphaFoldDB" id="A0A6N7VYY6"/>
<dbReference type="GO" id="GO:0005829">
    <property type="term" value="C:cytosol"/>
    <property type="evidence" value="ECO:0007669"/>
    <property type="project" value="TreeGrafter"/>
</dbReference>
<feature type="domain" description="Formyl transferase C-terminal" evidence="7">
    <location>
        <begin position="205"/>
        <end position="302"/>
    </location>
</feature>
<evidence type="ECO:0000256" key="5">
    <source>
        <dbReference type="HAMAP-Rule" id="MF_00182"/>
    </source>
</evidence>
<dbReference type="EMBL" id="VULN01000002">
    <property type="protein sequence ID" value="MSS81432.1"/>
    <property type="molecule type" value="Genomic_DNA"/>
</dbReference>
<dbReference type="InterPro" id="IPR005793">
    <property type="entry name" value="Formyl_trans_C"/>
</dbReference>
<keyword evidence="4 5" id="KW-0648">Protein biosynthesis</keyword>
<dbReference type="SUPFAM" id="SSF50486">
    <property type="entry name" value="FMT C-terminal domain-like"/>
    <property type="match status" value="1"/>
</dbReference>
<evidence type="ECO:0000256" key="3">
    <source>
        <dbReference type="ARBA" id="ARBA00022679"/>
    </source>
</evidence>
<keyword evidence="3 5" id="KW-0808">Transferase</keyword>
<dbReference type="InterPro" id="IPR001555">
    <property type="entry name" value="GART_AS"/>
</dbReference>
<dbReference type="InterPro" id="IPR005794">
    <property type="entry name" value="Fmt"/>
</dbReference>
<dbReference type="FunFam" id="3.40.50.12230:FF:000001">
    <property type="entry name" value="Methionyl-tRNA formyltransferase"/>
    <property type="match status" value="1"/>
</dbReference>
<sequence length="312" mass="34155">MKIVFMGTPEFAAASLKTLVESGQYEIAAVVTQPDRPKGRGHKVMMSAVKEYALTRDLPVLQPERVKTPEFQAEMEKIRPDLIVVAAFGQFLPKVLLDLPQYGCINVHASLLPRYRGAAPIHYAILKGEKEAGVTIMQMDVGMDTGAMLSKVAVPVGPEMTQGELHDILKEKGARLLLDTIPQLAAGTLQPVPQPEEEATYASLITRDMEKADWTKTAEALHNQFRAFDPWPGSFTLLPDGKRLKLWKSRIFTPEGNQGAPGTVLQADGKGFRVACGQGTLEILECQPEGKKRMPAASFVNGGHVKQGDRLE</sequence>
<feature type="binding site" evidence="5">
    <location>
        <begin position="110"/>
        <end position="113"/>
    </location>
    <ligand>
        <name>(6S)-5,6,7,8-tetrahydrofolate</name>
        <dbReference type="ChEBI" id="CHEBI:57453"/>
    </ligand>
</feature>
<comment type="caution">
    <text evidence="8">The sequence shown here is derived from an EMBL/GenBank/DDBJ whole genome shotgun (WGS) entry which is preliminary data.</text>
</comment>
<organism evidence="8 9">
    <name type="scientific">Acidaminococcus fermentans</name>
    <dbReference type="NCBI Taxonomy" id="905"/>
    <lineage>
        <taxon>Bacteria</taxon>
        <taxon>Bacillati</taxon>
        <taxon>Bacillota</taxon>
        <taxon>Negativicutes</taxon>
        <taxon>Acidaminococcales</taxon>
        <taxon>Acidaminococcaceae</taxon>
        <taxon>Acidaminococcus</taxon>
    </lineage>
</organism>
<dbReference type="GO" id="GO:0004479">
    <property type="term" value="F:methionyl-tRNA formyltransferase activity"/>
    <property type="evidence" value="ECO:0007669"/>
    <property type="project" value="UniProtKB-UniRule"/>
</dbReference>
<dbReference type="InterPro" id="IPR002376">
    <property type="entry name" value="Formyl_transf_N"/>
</dbReference>
<dbReference type="PROSITE" id="PS00373">
    <property type="entry name" value="GART"/>
    <property type="match status" value="1"/>
</dbReference>
<dbReference type="InterPro" id="IPR011034">
    <property type="entry name" value="Formyl_transferase-like_C_sf"/>
</dbReference>